<dbReference type="Proteomes" id="UP001177744">
    <property type="component" value="Unassembled WGS sequence"/>
</dbReference>
<proteinExistence type="predicted"/>
<feature type="compositionally biased region" description="Polar residues" evidence="1">
    <location>
        <begin position="336"/>
        <end position="345"/>
    </location>
</feature>
<name>A0AA40HV94_CNENI</name>
<accession>A0AA40HV94</accession>
<dbReference type="AlphaFoldDB" id="A0AA40HV94"/>
<feature type="region of interest" description="Disordered" evidence="1">
    <location>
        <begin position="239"/>
        <end position="358"/>
    </location>
</feature>
<evidence type="ECO:0000313" key="2">
    <source>
        <dbReference type="EMBL" id="KAK1337535.1"/>
    </source>
</evidence>
<organism evidence="2 3">
    <name type="scientific">Cnephaeus nilssonii</name>
    <name type="common">Northern bat</name>
    <name type="synonym">Eptesicus nilssonii</name>
    <dbReference type="NCBI Taxonomy" id="3371016"/>
    <lineage>
        <taxon>Eukaryota</taxon>
        <taxon>Metazoa</taxon>
        <taxon>Chordata</taxon>
        <taxon>Craniata</taxon>
        <taxon>Vertebrata</taxon>
        <taxon>Euteleostomi</taxon>
        <taxon>Mammalia</taxon>
        <taxon>Eutheria</taxon>
        <taxon>Laurasiatheria</taxon>
        <taxon>Chiroptera</taxon>
        <taxon>Yangochiroptera</taxon>
        <taxon>Vespertilionidae</taxon>
        <taxon>Cnephaeus</taxon>
    </lineage>
</organism>
<comment type="caution">
    <text evidence="2">The sequence shown here is derived from an EMBL/GenBank/DDBJ whole genome shotgun (WGS) entry which is preliminary data.</text>
</comment>
<protein>
    <submittedName>
        <fullName evidence="2">Uncharacterized protein</fullName>
    </submittedName>
</protein>
<reference evidence="2" key="1">
    <citation type="submission" date="2023-06" db="EMBL/GenBank/DDBJ databases">
        <title>Reference genome for the Northern bat (Eptesicus nilssonii), a most northern bat species.</title>
        <authorList>
            <person name="Laine V.N."/>
            <person name="Pulliainen A.T."/>
            <person name="Lilley T.M."/>
        </authorList>
    </citation>
    <scope>NUCLEOTIDE SEQUENCE</scope>
    <source>
        <strain evidence="2">BLF_Eptnil</strain>
        <tissue evidence="2">Kidney</tissue>
    </source>
</reference>
<gene>
    <name evidence="2" type="ORF">QTO34_002167</name>
</gene>
<evidence type="ECO:0000256" key="1">
    <source>
        <dbReference type="SAM" id="MobiDB-lite"/>
    </source>
</evidence>
<keyword evidence="3" id="KW-1185">Reference proteome</keyword>
<evidence type="ECO:0000313" key="3">
    <source>
        <dbReference type="Proteomes" id="UP001177744"/>
    </source>
</evidence>
<sequence length="386" mass="41125">MRPWVRVKLNPGSGRGRVPLDPGMMTFLDISEGLAPTSEEFRVQRKLQCRHHSDAKVGTLFSWKDKVGTETSICNSDHKGDKLLITLKSSFWGHAGDPDAYGEKLDSRPSGRKNSPMKYMGCSKCNATDRGQQLQAPGSLRSRERQAHAGLLAGWELCSCRDRCAARTAACGSQRAGAGETPRGRAPALATATVITAWGRCQPSVLNGRRKPGVFGSVPEPAGGKGRRFSVDILASRENRSPRVHVSLPGAGSGASRGGRERRPAVASTRGHVRGESGRRREGPTSGRGGGGGKGEEEERRALAGLPASSRRRPGPQATAPRPRADAGRIAPAAPTTDSSGSPSSLWEEGAGHPAFPLSDFRRLLDNSVANRPPDLQPKYRISGPV</sequence>
<feature type="compositionally biased region" description="Basic and acidic residues" evidence="1">
    <location>
        <begin position="273"/>
        <end position="283"/>
    </location>
</feature>
<dbReference type="EMBL" id="JAULJE010000011">
    <property type="protein sequence ID" value="KAK1337535.1"/>
    <property type="molecule type" value="Genomic_DNA"/>
</dbReference>